<dbReference type="InterPro" id="IPR010285">
    <property type="entry name" value="DNA_helicase_pif1-like_DEAD"/>
</dbReference>
<name>A0ABQ5D817_9ASTR</name>
<dbReference type="PANTHER" id="PTHR10492:SF96">
    <property type="entry name" value="ATP-DEPENDENT DNA HELICASE"/>
    <property type="match status" value="1"/>
</dbReference>
<dbReference type="Pfam" id="PF02721">
    <property type="entry name" value="DUF223"/>
    <property type="match status" value="1"/>
</dbReference>
<reference evidence="7" key="1">
    <citation type="journal article" date="2022" name="Int. J. Mol. Sci.">
        <title>Draft Genome of Tanacetum Coccineum: Genomic Comparison of Closely Related Tanacetum-Family Plants.</title>
        <authorList>
            <person name="Yamashiro T."/>
            <person name="Shiraishi A."/>
            <person name="Nakayama K."/>
            <person name="Satake H."/>
        </authorList>
    </citation>
    <scope>NUCLEOTIDE SEQUENCE</scope>
</reference>
<dbReference type="InterPro" id="IPR003871">
    <property type="entry name" value="RFA1B/D_OB_1st"/>
</dbReference>
<keyword evidence="1 7" id="KW-0347">Helicase</keyword>
<dbReference type="PANTHER" id="PTHR10492">
    <property type="match status" value="1"/>
</dbReference>
<protein>
    <recommendedName>
        <fullName evidence="1">ATP-dependent DNA helicase</fullName>
        <ecNumber evidence="1">5.6.2.3</ecNumber>
    </recommendedName>
</protein>
<keyword evidence="1" id="KW-0067">ATP-binding</keyword>
<dbReference type="InterPro" id="IPR027417">
    <property type="entry name" value="P-loop_NTPase"/>
</dbReference>
<dbReference type="InterPro" id="IPR012340">
    <property type="entry name" value="NA-bd_OB-fold"/>
</dbReference>
<comment type="catalytic activity">
    <reaction evidence="1">
        <text>ATP + H2O = ADP + phosphate + H(+)</text>
        <dbReference type="Rhea" id="RHEA:13065"/>
        <dbReference type="ChEBI" id="CHEBI:15377"/>
        <dbReference type="ChEBI" id="CHEBI:15378"/>
        <dbReference type="ChEBI" id="CHEBI:30616"/>
        <dbReference type="ChEBI" id="CHEBI:43474"/>
        <dbReference type="ChEBI" id="CHEBI:456216"/>
        <dbReference type="EC" id="5.6.2.3"/>
    </reaction>
</comment>
<evidence type="ECO:0000259" key="3">
    <source>
        <dbReference type="Pfam" id="PF02721"/>
    </source>
</evidence>
<dbReference type="EMBL" id="BQNB010015049">
    <property type="protein sequence ID" value="GJT35436.1"/>
    <property type="molecule type" value="Genomic_DNA"/>
</dbReference>
<feature type="compositionally biased region" description="Basic and acidic residues" evidence="2">
    <location>
        <begin position="1015"/>
        <end position="1032"/>
    </location>
</feature>
<dbReference type="Pfam" id="PF05970">
    <property type="entry name" value="PIF1"/>
    <property type="match status" value="1"/>
</dbReference>
<feature type="domain" description="Replication protein A 70 kDa DNA-binding subunit B/D first OB fold" evidence="3">
    <location>
        <begin position="569"/>
        <end position="667"/>
    </location>
</feature>
<keyword evidence="1" id="KW-0233">DNA recombination</keyword>
<evidence type="ECO:0000313" key="7">
    <source>
        <dbReference type="EMBL" id="GJT35436.1"/>
    </source>
</evidence>
<dbReference type="Gene3D" id="2.40.50.140">
    <property type="entry name" value="Nucleic acid-binding proteins"/>
    <property type="match status" value="3"/>
</dbReference>
<feature type="domain" description="DNA helicase Pif1-like 2B" evidence="6">
    <location>
        <begin position="418"/>
        <end position="464"/>
    </location>
</feature>
<gene>
    <name evidence="7" type="ORF">Tco_0925855</name>
</gene>
<feature type="region of interest" description="Disordered" evidence="2">
    <location>
        <begin position="1009"/>
        <end position="1054"/>
    </location>
</feature>
<dbReference type="SUPFAM" id="SSF50249">
    <property type="entry name" value="Nucleic acid-binding proteins"/>
    <property type="match status" value="3"/>
</dbReference>
<comment type="cofactor">
    <cofactor evidence="1">
        <name>Mg(2+)</name>
        <dbReference type="ChEBI" id="CHEBI:18420"/>
    </cofactor>
</comment>
<keyword evidence="1" id="KW-0547">Nucleotide-binding</keyword>
<evidence type="ECO:0000256" key="1">
    <source>
        <dbReference type="RuleBase" id="RU363044"/>
    </source>
</evidence>
<accession>A0ABQ5D817</accession>
<proteinExistence type="inferred from homology"/>
<keyword evidence="1" id="KW-0378">Hydrolase</keyword>
<dbReference type="InterPro" id="IPR013955">
    <property type="entry name" value="Rep_factor-A_C"/>
</dbReference>
<feature type="domain" description="Replication factor A C-terminal" evidence="5">
    <location>
        <begin position="851"/>
        <end position="962"/>
    </location>
</feature>
<evidence type="ECO:0000313" key="8">
    <source>
        <dbReference type="Proteomes" id="UP001151760"/>
    </source>
</evidence>
<dbReference type="Pfam" id="PF21530">
    <property type="entry name" value="Pif1_2B_dom"/>
    <property type="match status" value="1"/>
</dbReference>
<dbReference type="Proteomes" id="UP001151760">
    <property type="component" value="Unassembled WGS sequence"/>
</dbReference>
<evidence type="ECO:0000256" key="2">
    <source>
        <dbReference type="SAM" id="MobiDB-lite"/>
    </source>
</evidence>
<evidence type="ECO:0000259" key="5">
    <source>
        <dbReference type="Pfam" id="PF08646"/>
    </source>
</evidence>
<keyword evidence="1" id="KW-0234">DNA repair</keyword>
<dbReference type="EC" id="5.6.2.3" evidence="1"/>
<dbReference type="SUPFAM" id="SSF52540">
    <property type="entry name" value="P-loop containing nucleoside triphosphate hydrolases"/>
    <property type="match status" value="2"/>
</dbReference>
<dbReference type="Pfam" id="PF08646">
    <property type="entry name" value="Rep_fac-A_C"/>
    <property type="match status" value="1"/>
</dbReference>
<feature type="domain" description="DNA helicase Pif1-like DEAD-box helicase" evidence="4">
    <location>
        <begin position="176"/>
        <end position="277"/>
    </location>
</feature>
<dbReference type="Gene3D" id="3.40.50.300">
    <property type="entry name" value="P-loop containing nucleotide triphosphate hydrolases"/>
    <property type="match status" value="1"/>
</dbReference>
<organism evidence="7 8">
    <name type="scientific">Tanacetum coccineum</name>
    <dbReference type="NCBI Taxonomy" id="301880"/>
    <lineage>
        <taxon>Eukaryota</taxon>
        <taxon>Viridiplantae</taxon>
        <taxon>Streptophyta</taxon>
        <taxon>Embryophyta</taxon>
        <taxon>Tracheophyta</taxon>
        <taxon>Spermatophyta</taxon>
        <taxon>Magnoliopsida</taxon>
        <taxon>eudicotyledons</taxon>
        <taxon>Gunneridae</taxon>
        <taxon>Pentapetalae</taxon>
        <taxon>asterids</taxon>
        <taxon>campanulids</taxon>
        <taxon>Asterales</taxon>
        <taxon>Asteraceae</taxon>
        <taxon>Asteroideae</taxon>
        <taxon>Anthemideae</taxon>
        <taxon>Anthemidinae</taxon>
        <taxon>Tanacetum</taxon>
    </lineage>
</organism>
<dbReference type="GO" id="GO:0004386">
    <property type="term" value="F:helicase activity"/>
    <property type="evidence" value="ECO:0007669"/>
    <property type="project" value="UniProtKB-KW"/>
</dbReference>
<dbReference type="InterPro" id="IPR049163">
    <property type="entry name" value="Pif1-like_2B_dom"/>
</dbReference>
<keyword evidence="1" id="KW-0227">DNA damage</keyword>
<keyword evidence="8" id="KW-1185">Reference proteome</keyword>
<sequence>MRTVNGTIYQTNKAACEAIGLIGGDEEWTMALQEAAAFATASELRRLFVHILIFCNVSSPINIWQRSWQNLCDDVPRKLSKNLRIPQIERHAKKLQASVLFDIELMLNSYSKSLEDFGLPAPPQDMLPLLQNRLLMEETNYNPEVLLKEKNLLIPRLNEDQKLIFNEIERRFFGRQLQLRYDQKKKIVLAVASSGIASLLLPSGRTAHSRFQLPLNLKDESTCHIKKNSQLADLLRRTNLIIWDEAPMNDRRCFEALDRCLRDILDSPHTLFGGFKIYTLTQNMRLNQSGLTKAQKQRLQQFSTWLLDIGDGNIGTPDETETKDVFNVHIPVDLCIPDSDMALTELIKFIYDDMTLQTPTVEDLQKKAIVAPTNESADMINAHVLSLLNHQQRIYLSSDEAIPHGNDGGETELLYPAEYLNSLNFSGFPPHILQLKIGAPIILLRNLNIAAGLCNGTRLIVTQLLDKVIEARIITGTRTSEKVFLPRIPLINRDLQLPFIFKRKQFPVKLCYAMTINKSQGQSLEKIGIFLPEPVFTHGQLQMTEPSTPAANQIDKGKLPLVEATPVSLGELTPTDINKTIEVRVYRKWIAKNVKTQDASNFCAILLDKQGNAIQANMNFSDTDRFDKLLQLNNAYRISRFICTKTKLWDRTLPNNTTLLFGQYTSIIPISNAGFPEHHFNFIAYNEVADRANVSGAPLTDYIGCVYRISNPIISGEATRSKRTRRIIDIQNLDGVNLPFLIWGDMADKFDMDEYEKLQKPVIIAVSSAWANKRYGELQLSATSATHYYLNPNIPEVDYILSVYKDLINPTPALEIQREPCTNQLDEQMRNRHTIESLLNVNPQHYQHISFTTEAILLEVTAPNGWYYRKCNACNIKVADNSDISQCQNHGLQPTPNYGYCFKAVVDDGTATTTITCFSPEAHTFVPDCNTMVTSVEDKDTYHVPTALKQVEGQTYIFQYRFGKKARPGYPNFTLDAVLNSTGPTLLALPSTETTASPAAAVLDLPTSSNTITSDAKKDNIKEQIDNPEGKKTPVKRGLFQEAETDAKKPRHDK</sequence>
<evidence type="ECO:0000259" key="6">
    <source>
        <dbReference type="Pfam" id="PF21530"/>
    </source>
</evidence>
<comment type="similarity">
    <text evidence="1">Belongs to the helicase family.</text>
</comment>
<reference evidence="7" key="2">
    <citation type="submission" date="2022-01" db="EMBL/GenBank/DDBJ databases">
        <authorList>
            <person name="Yamashiro T."/>
            <person name="Shiraishi A."/>
            <person name="Satake H."/>
            <person name="Nakayama K."/>
        </authorList>
    </citation>
    <scope>NUCLEOTIDE SEQUENCE</scope>
</reference>
<comment type="caution">
    <text evidence="7">The sequence shown here is derived from an EMBL/GenBank/DDBJ whole genome shotgun (WGS) entry which is preliminary data.</text>
</comment>
<evidence type="ECO:0000259" key="4">
    <source>
        <dbReference type="Pfam" id="PF05970"/>
    </source>
</evidence>